<gene>
    <name evidence="7" type="ORF">PP769_01635</name>
</gene>
<name>A0AA96GHA6_9BACT</name>
<evidence type="ECO:0000259" key="6">
    <source>
        <dbReference type="Pfam" id="PF01957"/>
    </source>
</evidence>
<evidence type="ECO:0000313" key="8">
    <source>
        <dbReference type="Proteomes" id="UP001302719"/>
    </source>
</evidence>
<keyword evidence="4 5" id="KW-0472">Membrane</keyword>
<evidence type="ECO:0000256" key="4">
    <source>
        <dbReference type="ARBA" id="ARBA00023136"/>
    </source>
</evidence>
<evidence type="ECO:0000256" key="3">
    <source>
        <dbReference type="ARBA" id="ARBA00022989"/>
    </source>
</evidence>
<dbReference type="KEGG" id="nall:PP769_01635"/>
<comment type="subcellular location">
    <subcellularLocation>
        <location evidence="1">Membrane</location>
        <topology evidence="1">Multi-pass membrane protein</topology>
    </subcellularLocation>
</comment>
<evidence type="ECO:0000256" key="1">
    <source>
        <dbReference type="ARBA" id="ARBA00004141"/>
    </source>
</evidence>
<reference evidence="7 8" key="1">
    <citation type="submission" date="2023-01" db="EMBL/GenBank/DDBJ databases">
        <title>Cultivation and genomic characterization of new, ubiquitous marine nitrite-oxidizing bacteria from the Nitrospirales.</title>
        <authorList>
            <person name="Mueller A.J."/>
            <person name="Daebeler A."/>
            <person name="Herbold C.W."/>
            <person name="Kirkegaard R.H."/>
            <person name="Daims H."/>
        </authorList>
    </citation>
    <scope>NUCLEOTIDE SEQUENCE [LARGE SCALE GENOMIC DNA]</scope>
    <source>
        <strain evidence="7 8">VA</strain>
    </source>
</reference>
<dbReference type="PANTHER" id="PTHR33507">
    <property type="entry name" value="INNER MEMBRANE PROTEIN YBBJ"/>
    <property type="match status" value="1"/>
</dbReference>
<protein>
    <submittedName>
        <fullName evidence="7">NfeD family protein</fullName>
    </submittedName>
</protein>
<dbReference type="Gene3D" id="2.40.50.140">
    <property type="entry name" value="Nucleic acid-binding proteins"/>
    <property type="match status" value="1"/>
</dbReference>
<keyword evidence="2 5" id="KW-0812">Transmembrane</keyword>
<dbReference type="InterPro" id="IPR002810">
    <property type="entry name" value="NfeD-like_C"/>
</dbReference>
<organism evidence="7 8">
    <name type="scientific">Candidatus Nitrospira allomarina</name>
    <dbReference type="NCBI Taxonomy" id="3020900"/>
    <lineage>
        <taxon>Bacteria</taxon>
        <taxon>Pseudomonadati</taxon>
        <taxon>Nitrospirota</taxon>
        <taxon>Nitrospiria</taxon>
        <taxon>Nitrospirales</taxon>
        <taxon>Nitrospiraceae</taxon>
        <taxon>Nitrospira</taxon>
    </lineage>
</organism>
<dbReference type="EMBL" id="CP116967">
    <property type="protein sequence ID" value="WNM58489.1"/>
    <property type="molecule type" value="Genomic_DNA"/>
</dbReference>
<evidence type="ECO:0000256" key="5">
    <source>
        <dbReference type="SAM" id="Phobius"/>
    </source>
</evidence>
<dbReference type="Pfam" id="PF01957">
    <property type="entry name" value="NfeD"/>
    <property type="match status" value="1"/>
</dbReference>
<dbReference type="InterPro" id="IPR012340">
    <property type="entry name" value="NA-bd_OB-fold"/>
</dbReference>
<dbReference type="AlphaFoldDB" id="A0AA96GHA6"/>
<evidence type="ECO:0000256" key="2">
    <source>
        <dbReference type="ARBA" id="ARBA00022692"/>
    </source>
</evidence>
<feature type="transmembrane region" description="Helical" evidence="5">
    <location>
        <begin position="52"/>
        <end position="69"/>
    </location>
</feature>
<evidence type="ECO:0000313" key="7">
    <source>
        <dbReference type="EMBL" id="WNM58489.1"/>
    </source>
</evidence>
<dbReference type="InterPro" id="IPR052165">
    <property type="entry name" value="Membrane_assoc_protease"/>
</dbReference>
<dbReference type="Proteomes" id="UP001302719">
    <property type="component" value="Chromosome"/>
</dbReference>
<keyword evidence="3 5" id="KW-1133">Transmembrane helix</keyword>
<keyword evidence="8" id="KW-1185">Reference proteome</keyword>
<dbReference type="GO" id="GO:0005886">
    <property type="term" value="C:plasma membrane"/>
    <property type="evidence" value="ECO:0007669"/>
    <property type="project" value="TreeGrafter"/>
</dbReference>
<dbReference type="PANTHER" id="PTHR33507:SF3">
    <property type="entry name" value="INNER MEMBRANE PROTEIN YBBJ"/>
    <property type="match status" value="1"/>
</dbReference>
<accession>A0AA96GHA6</accession>
<sequence>MLWWHWSIMGLILIGLEILTLGGLGNFYFLFFGVAALMVSALTWLSLTEAAWLQWLSFVLFGILSLFAMKKPLQGTGFIREKNEVPVDSMVGELATVLETLDAQRIGKVELHGTSWTARNAGTFTISKGSQAKVIRVEGLTLWVQADPIVQEESHVG</sequence>
<feature type="domain" description="NfeD-like C-terminal" evidence="6">
    <location>
        <begin position="87"/>
        <end position="144"/>
    </location>
</feature>
<dbReference type="RefSeq" id="WP_312644399.1">
    <property type="nucleotide sequence ID" value="NZ_CP116967.1"/>
</dbReference>
<proteinExistence type="predicted"/>
<dbReference type="SUPFAM" id="SSF141322">
    <property type="entry name" value="NfeD domain-like"/>
    <property type="match status" value="1"/>
</dbReference>